<proteinExistence type="predicted"/>
<dbReference type="Proteomes" id="UP000054532">
    <property type="component" value="Unassembled WGS sequence"/>
</dbReference>
<dbReference type="VEuPathDB" id="FungiDB:PPTG_04767"/>
<organism evidence="1">
    <name type="scientific">Phytophthora nicotianae</name>
    <name type="common">Potato buckeye rot agent</name>
    <name type="synonym">Phytophthora parasitica</name>
    <dbReference type="NCBI Taxonomy" id="4792"/>
    <lineage>
        <taxon>Eukaryota</taxon>
        <taxon>Sar</taxon>
        <taxon>Stramenopiles</taxon>
        <taxon>Oomycota</taxon>
        <taxon>Peronosporomycetes</taxon>
        <taxon>Peronosporales</taxon>
        <taxon>Peronosporaceae</taxon>
        <taxon>Phytophthora</taxon>
    </lineage>
</organism>
<gene>
    <name evidence="1" type="ORF">L914_04503</name>
</gene>
<dbReference type="EMBL" id="KI691766">
    <property type="protein sequence ID" value="ETM51724.1"/>
    <property type="molecule type" value="Genomic_DNA"/>
</dbReference>
<name>W2NVQ3_PHYNI</name>
<protein>
    <submittedName>
        <fullName evidence="1">Uncharacterized protein</fullName>
    </submittedName>
</protein>
<dbReference type="AlphaFoldDB" id="W2NVQ3"/>
<reference evidence="1" key="1">
    <citation type="submission" date="2013-11" db="EMBL/GenBank/DDBJ databases">
        <title>The Genome Sequence of Phytophthora parasitica IAC_01/95.</title>
        <authorList>
            <consortium name="The Broad Institute Genomics Platform"/>
            <person name="Russ C."/>
            <person name="Tyler B."/>
            <person name="Panabieres F."/>
            <person name="Shan W."/>
            <person name="Tripathy S."/>
            <person name="Grunwald N."/>
            <person name="Machado M."/>
            <person name="Johnson C.S."/>
            <person name="Arredondo F."/>
            <person name="Hong C."/>
            <person name="Coffey M."/>
            <person name="Young S.K."/>
            <person name="Zeng Q."/>
            <person name="Gargeya S."/>
            <person name="Fitzgerald M."/>
            <person name="Abouelleil A."/>
            <person name="Alvarado L."/>
            <person name="Chapman S.B."/>
            <person name="Gainer-Dewar J."/>
            <person name="Goldberg J."/>
            <person name="Griggs A."/>
            <person name="Gujja S."/>
            <person name="Hansen M."/>
            <person name="Howarth C."/>
            <person name="Imamovic A."/>
            <person name="Ireland A."/>
            <person name="Larimer J."/>
            <person name="McCowan C."/>
            <person name="Murphy C."/>
            <person name="Pearson M."/>
            <person name="Poon T.W."/>
            <person name="Priest M."/>
            <person name="Roberts A."/>
            <person name="Saif S."/>
            <person name="Shea T."/>
            <person name="Sykes S."/>
            <person name="Wortman J."/>
            <person name="Nusbaum C."/>
            <person name="Birren B."/>
        </authorList>
    </citation>
    <scope>NUCLEOTIDE SEQUENCE [LARGE SCALE GENOMIC DNA]</scope>
    <source>
        <strain evidence="1">IAC_01/95</strain>
    </source>
</reference>
<feature type="non-terminal residue" evidence="1">
    <location>
        <position position="1"/>
    </location>
</feature>
<accession>W2NVQ3</accession>
<evidence type="ECO:0000313" key="1">
    <source>
        <dbReference type="EMBL" id="ETM51724.1"/>
    </source>
</evidence>
<sequence length="182" mass="20548">TPLEYLHRLNVAGLRAKLRVKSCPSDVRREHVEHFIETLADRDLADQLALLRISDDDALEQVLRARQLAKNRQREEPSGTCTLRIEHVSTEGRQFRRHEVGSNAQADRSQMVICAGSTWLPRKESRKTKRLRQMNPIGLHPAKLHHRETLAQTRDLHADTLSSNAALTAAHTAMTICTAGRG</sequence>